<dbReference type="InterPro" id="IPR029001">
    <property type="entry name" value="ITPase-like_fam"/>
</dbReference>
<dbReference type="PANTHER" id="PTHR43213:SF5">
    <property type="entry name" value="BIFUNCTIONAL DTTP_UTP PYROPHOSPHATASE_METHYLTRANSFERASE PROTEIN-RELATED"/>
    <property type="match status" value="1"/>
</dbReference>
<dbReference type="Gene3D" id="3.90.950.10">
    <property type="match status" value="1"/>
</dbReference>
<dbReference type="HAMAP" id="MF_00528">
    <property type="entry name" value="Maf"/>
    <property type="match status" value="1"/>
</dbReference>
<dbReference type="Proteomes" id="UP000198393">
    <property type="component" value="Unassembled WGS sequence"/>
</dbReference>
<accession>A0A239GMM0</accession>
<dbReference type="EC" id="3.6.1.9" evidence="4"/>
<dbReference type="SUPFAM" id="SSF52972">
    <property type="entry name" value="ITPase-like"/>
    <property type="match status" value="1"/>
</dbReference>
<dbReference type="EMBL" id="FZPD01000002">
    <property type="protein sequence ID" value="SNS69304.1"/>
    <property type="molecule type" value="Genomic_DNA"/>
</dbReference>
<comment type="function">
    <text evidence="4">Nucleoside triphosphate pyrophosphatase that hydrolyzes dTTP and UTP. May have a dual role in cell division arrest and in preventing the incorporation of modified nucleotides into cellular nucleic acids.</text>
</comment>
<keyword evidence="4" id="KW-0963">Cytoplasm</keyword>
<keyword evidence="6" id="KW-1185">Reference proteome</keyword>
<proteinExistence type="inferred from homology"/>
<reference evidence="5 6" key="1">
    <citation type="submission" date="2017-06" db="EMBL/GenBank/DDBJ databases">
        <authorList>
            <person name="Kim H.J."/>
            <person name="Triplett B.A."/>
        </authorList>
    </citation>
    <scope>NUCLEOTIDE SEQUENCE [LARGE SCALE GENOMIC DNA]</scope>
    <source>
        <strain evidence="5 6">DSM 19307</strain>
    </source>
</reference>
<evidence type="ECO:0000313" key="6">
    <source>
        <dbReference type="Proteomes" id="UP000198393"/>
    </source>
</evidence>
<comment type="catalytic activity">
    <reaction evidence="4">
        <text>dTTP + H2O = dTMP + diphosphate + H(+)</text>
        <dbReference type="Rhea" id="RHEA:28534"/>
        <dbReference type="ChEBI" id="CHEBI:15377"/>
        <dbReference type="ChEBI" id="CHEBI:15378"/>
        <dbReference type="ChEBI" id="CHEBI:33019"/>
        <dbReference type="ChEBI" id="CHEBI:37568"/>
        <dbReference type="ChEBI" id="CHEBI:63528"/>
        <dbReference type="EC" id="3.6.1.9"/>
    </reaction>
</comment>
<keyword evidence="3 4" id="KW-0546">Nucleotide metabolism</keyword>
<feature type="site" description="Important for substrate specificity" evidence="4">
    <location>
        <position position="15"/>
    </location>
</feature>
<comment type="subcellular location">
    <subcellularLocation>
        <location evidence="4">Cytoplasm</location>
    </subcellularLocation>
</comment>
<dbReference type="GO" id="GO:0036218">
    <property type="term" value="F:dTTP diphosphatase activity"/>
    <property type="evidence" value="ECO:0007669"/>
    <property type="project" value="RHEA"/>
</dbReference>
<gene>
    <name evidence="5" type="ORF">SAMN05421640_0877</name>
</gene>
<comment type="catalytic activity">
    <reaction evidence="4">
        <text>UTP + H2O = UMP + diphosphate + H(+)</text>
        <dbReference type="Rhea" id="RHEA:29395"/>
        <dbReference type="ChEBI" id="CHEBI:15377"/>
        <dbReference type="ChEBI" id="CHEBI:15378"/>
        <dbReference type="ChEBI" id="CHEBI:33019"/>
        <dbReference type="ChEBI" id="CHEBI:46398"/>
        <dbReference type="ChEBI" id="CHEBI:57865"/>
        <dbReference type="EC" id="3.6.1.9"/>
    </reaction>
</comment>
<comment type="cofactor">
    <cofactor evidence="1 4">
        <name>a divalent metal cation</name>
        <dbReference type="ChEBI" id="CHEBI:60240"/>
    </cofactor>
</comment>
<dbReference type="InterPro" id="IPR003697">
    <property type="entry name" value="Maf-like"/>
</dbReference>
<dbReference type="RefSeq" id="WP_089355652.1">
    <property type="nucleotide sequence ID" value="NZ_FZPD01000002.1"/>
</dbReference>
<feature type="site" description="Important for substrate specificity" evidence="4">
    <location>
        <position position="74"/>
    </location>
</feature>
<dbReference type="PANTHER" id="PTHR43213">
    <property type="entry name" value="BIFUNCTIONAL DTTP/UTP PYROPHOSPHATASE/METHYLTRANSFERASE PROTEIN-RELATED"/>
    <property type="match status" value="1"/>
</dbReference>
<dbReference type="OrthoDB" id="9807767at2"/>
<dbReference type="GO" id="GO:0005737">
    <property type="term" value="C:cytoplasm"/>
    <property type="evidence" value="ECO:0007669"/>
    <property type="project" value="UniProtKB-SubCell"/>
</dbReference>
<evidence type="ECO:0000256" key="4">
    <source>
        <dbReference type="HAMAP-Rule" id="MF_00528"/>
    </source>
</evidence>
<feature type="active site" description="Proton acceptor" evidence="4">
    <location>
        <position position="73"/>
    </location>
</feature>
<dbReference type="AlphaFoldDB" id="A0A239GMM0"/>
<dbReference type="GO" id="GO:0036221">
    <property type="term" value="F:UTP diphosphatase activity"/>
    <property type="evidence" value="ECO:0007669"/>
    <property type="project" value="RHEA"/>
</dbReference>
<organism evidence="5 6">
    <name type="scientific">Ekhidna lutea</name>
    <dbReference type="NCBI Taxonomy" id="447679"/>
    <lineage>
        <taxon>Bacteria</taxon>
        <taxon>Pseudomonadati</taxon>
        <taxon>Bacteroidota</taxon>
        <taxon>Cytophagia</taxon>
        <taxon>Cytophagales</taxon>
        <taxon>Reichenbachiellaceae</taxon>
        <taxon>Ekhidna</taxon>
    </lineage>
</organism>
<name>A0A239GMM0_EKHLU</name>
<dbReference type="PIRSF" id="PIRSF006305">
    <property type="entry name" value="Maf"/>
    <property type="match status" value="1"/>
</dbReference>
<evidence type="ECO:0000313" key="5">
    <source>
        <dbReference type="EMBL" id="SNS69304.1"/>
    </source>
</evidence>
<evidence type="ECO:0000256" key="1">
    <source>
        <dbReference type="ARBA" id="ARBA00001968"/>
    </source>
</evidence>
<comment type="caution">
    <text evidence="4">Lacks conserved residue(s) required for the propagation of feature annotation.</text>
</comment>
<dbReference type="NCBIfam" id="TIGR00172">
    <property type="entry name" value="maf"/>
    <property type="match status" value="1"/>
</dbReference>
<dbReference type="CDD" id="cd00555">
    <property type="entry name" value="Maf"/>
    <property type="match status" value="1"/>
</dbReference>
<evidence type="ECO:0000256" key="3">
    <source>
        <dbReference type="ARBA" id="ARBA00023080"/>
    </source>
</evidence>
<evidence type="ECO:0000256" key="2">
    <source>
        <dbReference type="ARBA" id="ARBA00022801"/>
    </source>
</evidence>
<sequence length="190" mass="21433">MKHFNNLILASNSPRRKQLLEEIGLQFEVKTIPFEETFPEDLASDKVAEYLAIEKNKAHREAFGDDSTIITADTVVIFTDKILGKPKSKEEAKKILQILSGKIHQVMSGVCISKGEKQVSFSNLTEVMFRELTEGEIDYFIEAEPPLDKAGSYGIQDWIGKIGVEWIKGSFYNVVGLPVDQVYTVLKEDF</sequence>
<dbReference type="Pfam" id="PF02545">
    <property type="entry name" value="Maf"/>
    <property type="match status" value="1"/>
</dbReference>
<comment type="similarity">
    <text evidence="4">Belongs to the Maf family. YhdE subfamily.</text>
</comment>
<keyword evidence="2 4" id="KW-0378">Hydrolase</keyword>
<protein>
    <recommendedName>
        <fullName evidence="4">dTTP/UTP pyrophosphatase</fullName>
        <shortName evidence="4">dTTPase/UTPase</shortName>
        <ecNumber evidence="4">3.6.1.9</ecNumber>
    </recommendedName>
    <alternativeName>
        <fullName evidence="4">Nucleoside triphosphate pyrophosphatase</fullName>
    </alternativeName>
    <alternativeName>
        <fullName evidence="4">Nucleotide pyrophosphatase</fullName>
        <shortName evidence="4">Nucleotide PPase</shortName>
    </alternativeName>
</protein>
<dbReference type="GO" id="GO:0009117">
    <property type="term" value="P:nucleotide metabolic process"/>
    <property type="evidence" value="ECO:0007669"/>
    <property type="project" value="UniProtKB-KW"/>
</dbReference>
<feature type="site" description="Important for substrate specificity" evidence="4">
    <location>
        <position position="156"/>
    </location>
</feature>